<gene>
    <name evidence="1" type="ORF">OOJ96_24630</name>
</gene>
<organism evidence="1 2">
    <name type="scientific">Pseudomonas imrae</name>
    <dbReference type="NCBI Taxonomy" id="2992837"/>
    <lineage>
        <taxon>Bacteria</taxon>
        <taxon>Pseudomonadati</taxon>
        <taxon>Pseudomonadota</taxon>
        <taxon>Gammaproteobacteria</taxon>
        <taxon>Pseudomonadales</taxon>
        <taxon>Pseudomonadaceae</taxon>
        <taxon>Pseudomonas</taxon>
    </lineage>
</organism>
<sequence length="193" mass="21066">MLDAPSLTPGPGYGLVQALAPFDPRLLQTPGRLFPLLRAMAGSCERILGVPQPLVNLLFSLADDQALTGFCSYTVPLPLSRQLFGADCGPQAALSYVTERLANAAIGYEEILGALGLYGFNATFLFNYVELDAEDLDWLHEHVVNNLCEKPKTLLDLTLINSPRGCQLQINSRLPQDQAQAFLECFMELGVQP</sequence>
<comment type="caution">
    <text evidence="1">The sequence shown here is derived from an EMBL/GenBank/DDBJ whole genome shotgun (WGS) entry which is preliminary data.</text>
</comment>
<evidence type="ECO:0000313" key="2">
    <source>
        <dbReference type="Proteomes" id="UP001637618"/>
    </source>
</evidence>
<protein>
    <submittedName>
        <fullName evidence="1">Uncharacterized protein</fullName>
    </submittedName>
</protein>
<reference evidence="1" key="1">
    <citation type="submission" date="2022-11" db="EMBL/GenBank/DDBJ databases">
        <title>Draft genome sequences of strains of Pseudomonas imrae sp. nov.</title>
        <authorList>
            <person name="Salva Serra F."/>
            <person name="Nimje P."/>
            <person name="Moore E.R.B."/>
            <person name="Marathe N.P."/>
        </authorList>
    </citation>
    <scope>NUCLEOTIDE SEQUENCE</scope>
    <source>
        <strain evidence="1">15FMM2</strain>
    </source>
</reference>
<keyword evidence="2" id="KW-1185">Reference proteome</keyword>
<accession>A0ACC7PLQ9</accession>
<evidence type="ECO:0000313" key="1">
    <source>
        <dbReference type="EMBL" id="MFO2480571.1"/>
    </source>
</evidence>
<dbReference type="EMBL" id="JAPEQY010000029">
    <property type="protein sequence ID" value="MFO2480571.1"/>
    <property type="molecule type" value="Genomic_DNA"/>
</dbReference>
<name>A0ACC7PLQ9_9PSED</name>
<dbReference type="Proteomes" id="UP001637618">
    <property type="component" value="Unassembled WGS sequence"/>
</dbReference>
<proteinExistence type="predicted"/>